<keyword evidence="2" id="KW-1185">Reference proteome</keyword>
<comment type="caution">
    <text evidence="1">The sequence shown here is derived from an EMBL/GenBank/DDBJ whole genome shotgun (WGS) entry which is preliminary data.</text>
</comment>
<dbReference type="EMBL" id="BDDD01001086">
    <property type="protein sequence ID" value="GAV73200.1"/>
    <property type="molecule type" value="Genomic_DNA"/>
</dbReference>
<dbReference type="InterPro" id="IPR053134">
    <property type="entry name" value="RNA-dir_DNA_polymerase"/>
</dbReference>
<sequence>MSNKKLEQQLLASQIHNFLNKKLIRPSKSLLSYAAFYKNSEIPRLVINYKPLNIVRHPIPNKKDLLKRLTASEIFSKFDLKSGFWQIQIQENDKYKIVSTIPFKHYEWNVMNDIFIPYSSFSIVNIDDILTFLKEQYFKTYIHFTKLFKPTI</sequence>
<dbReference type="PANTHER" id="PTHR24559">
    <property type="entry name" value="TRANSPOSON TY3-I GAG-POL POLYPROTEIN"/>
    <property type="match status" value="1"/>
</dbReference>
<reference evidence="2" key="1">
    <citation type="submission" date="2016-04" db="EMBL/GenBank/DDBJ databases">
        <title>Cephalotus genome sequencing.</title>
        <authorList>
            <person name="Fukushima K."/>
            <person name="Hasebe M."/>
            <person name="Fang X."/>
        </authorList>
    </citation>
    <scope>NUCLEOTIDE SEQUENCE [LARGE SCALE GENOMIC DNA]</scope>
    <source>
        <strain evidence="2">cv. St1</strain>
    </source>
</reference>
<dbReference type="AlphaFoldDB" id="A0A1Q3BYX0"/>
<dbReference type="InterPro" id="IPR043128">
    <property type="entry name" value="Rev_trsase/Diguanyl_cyclase"/>
</dbReference>
<dbReference type="SUPFAM" id="SSF56672">
    <property type="entry name" value="DNA/RNA polymerases"/>
    <property type="match status" value="1"/>
</dbReference>
<evidence type="ECO:0008006" key="3">
    <source>
        <dbReference type="Google" id="ProtNLM"/>
    </source>
</evidence>
<dbReference type="InterPro" id="IPR043502">
    <property type="entry name" value="DNA/RNA_pol_sf"/>
</dbReference>
<proteinExistence type="predicted"/>
<evidence type="ECO:0000313" key="1">
    <source>
        <dbReference type="EMBL" id="GAV73200.1"/>
    </source>
</evidence>
<accession>A0A1Q3BYX0</accession>
<evidence type="ECO:0000313" key="2">
    <source>
        <dbReference type="Proteomes" id="UP000187406"/>
    </source>
</evidence>
<dbReference type="Proteomes" id="UP000187406">
    <property type="component" value="Unassembled WGS sequence"/>
</dbReference>
<dbReference type="PANTHER" id="PTHR24559:SF450">
    <property type="entry name" value="RNA-DIRECTED DNA POLYMERASE HOMOLOG"/>
    <property type="match status" value="1"/>
</dbReference>
<dbReference type="Gene3D" id="3.10.10.10">
    <property type="entry name" value="HIV Type 1 Reverse Transcriptase, subunit A, domain 1"/>
    <property type="match status" value="1"/>
</dbReference>
<gene>
    <name evidence="1" type="ORF">CFOL_v3_16686</name>
</gene>
<protein>
    <recommendedName>
        <fullName evidence="3">RVT_1 domain-containing protein</fullName>
    </recommendedName>
</protein>
<dbReference type="InParanoid" id="A0A1Q3BYX0"/>
<dbReference type="STRING" id="3775.A0A1Q3BYX0"/>
<name>A0A1Q3BYX0_CEPFO</name>
<dbReference type="OrthoDB" id="1914518at2759"/>
<dbReference type="Gene3D" id="3.30.70.270">
    <property type="match status" value="1"/>
</dbReference>
<organism evidence="1 2">
    <name type="scientific">Cephalotus follicularis</name>
    <name type="common">Albany pitcher plant</name>
    <dbReference type="NCBI Taxonomy" id="3775"/>
    <lineage>
        <taxon>Eukaryota</taxon>
        <taxon>Viridiplantae</taxon>
        <taxon>Streptophyta</taxon>
        <taxon>Embryophyta</taxon>
        <taxon>Tracheophyta</taxon>
        <taxon>Spermatophyta</taxon>
        <taxon>Magnoliopsida</taxon>
        <taxon>eudicotyledons</taxon>
        <taxon>Gunneridae</taxon>
        <taxon>Pentapetalae</taxon>
        <taxon>rosids</taxon>
        <taxon>fabids</taxon>
        <taxon>Oxalidales</taxon>
        <taxon>Cephalotaceae</taxon>
        <taxon>Cephalotus</taxon>
    </lineage>
</organism>